<dbReference type="PROSITE" id="PS50097">
    <property type="entry name" value="BTB"/>
    <property type="match status" value="1"/>
</dbReference>
<dbReference type="SMART" id="SM00225">
    <property type="entry name" value="BTB"/>
    <property type="match status" value="1"/>
</dbReference>
<evidence type="ECO:0000256" key="2">
    <source>
        <dbReference type="ARBA" id="ARBA00006991"/>
    </source>
</evidence>
<keyword evidence="16" id="KW-1185">Reference proteome</keyword>
<name>A0A9Q1DMY9_CONCO</name>
<feature type="domain" description="C2H2-type" evidence="14">
    <location>
        <begin position="260"/>
        <end position="287"/>
    </location>
</feature>
<keyword evidence="4" id="KW-0677">Repeat</keyword>
<dbReference type="Pfam" id="PF13912">
    <property type="entry name" value="zf-C2H2_6"/>
    <property type="match status" value="1"/>
</dbReference>
<evidence type="ECO:0000256" key="1">
    <source>
        <dbReference type="ARBA" id="ARBA00004123"/>
    </source>
</evidence>
<dbReference type="InterPro" id="IPR013087">
    <property type="entry name" value="Znf_C2H2_type"/>
</dbReference>
<dbReference type="InterPro" id="IPR000210">
    <property type="entry name" value="BTB/POZ_dom"/>
</dbReference>
<keyword evidence="9" id="KW-0804">Transcription</keyword>
<dbReference type="OrthoDB" id="1095242at2759"/>
<keyword evidence="10" id="KW-0539">Nucleus</keyword>
<feature type="domain" description="C2H2-type" evidence="14">
    <location>
        <begin position="496"/>
        <end position="524"/>
    </location>
</feature>
<evidence type="ECO:0000259" key="14">
    <source>
        <dbReference type="PROSITE" id="PS50157"/>
    </source>
</evidence>
<feature type="domain" description="BTB" evidence="13">
    <location>
        <begin position="31"/>
        <end position="103"/>
    </location>
</feature>
<dbReference type="FunFam" id="3.30.160.60:FF:000032">
    <property type="entry name" value="Krueppel-like factor 4"/>
    <property type="match status" value="1"/>
</dbReference>
<protein>
    <submittedName>
        <fullName evidence="15">Uncharacterized protein</fullName>
    </submittedName>
</protein>
<organism evidence="15 16">
    <name type="scientific">Conger conger</name>
    <name type="common">Conger eel</name>
    <name type="synonym">Muraena conger</name>
    <dbReference type="NCBI Taxonomy" id="82655"/>
    <lineage>
        <taxon>Eukaryota</taxon>
        <taxon>Metazoa</taxon>
        <taxon>Chordata</taxon>
        <taxon>Craniata</taxon>
        <taxon>Vertebrata</taxon>
        <taxon>Euteleostomi</taxon>
        <taxon>Actinopterygii</taxon>
        <taxon>Neopterygii</taxon>
        <taxon>Teleostei</taxon>
        <taxon>Anguilliformes</taxon>
        <taxon>Congridae</taxon>
        <taxon>Conger</taxon>
    </lineage>
</organism>
<feature type="compositionally biased region" description="Acidic residues" evidence="12">
    <location>
        <begin position="383"/>
        <end position="399"/>
    </location>
</feature>
<feature type="domain" description="C2H2-type" evidence="14">
    <location>
        <begin position="596"/>
        <end position="623"/>
    </location>
</feature>
<feature type="compositionally biased region" description="Polar residues" evidence="12">
    <location>
        <begin position="156"/>
        <end position="165"/>
    </location>
</feature>
<evidence type="ECO:0000256" key="4">
    <source>
        <dbReference type="ARBA" id="ARBA00022737"/>
    </source>
</evidence>
<dbReference type="Pfam" id="PF00651">
    <property type="entry name" value="BTB"/>
    <property type="match status" value="1"/>
</dbReference>
<feature type="compositionally biased region" description="Acidic residues" evidence="12">
    <location>
        <begin position="366"/>
        <end position="375"/>
    </location>
</feature>
<evidence type="ECO:0000313" key="15">
    <source>
        <dbReference type="EMBL" id="KAJ8275394.1"/>
    </source>
</evidence>
<keyword evidence="7" id="KW-0805">Transcription regulation</keyword>
<comment type="caution">
    <text evidence="15">The sequence shown here is derived from an EMBL/GenBank/DDBJ whole genome shotgun (WGS) entry which is preliminary data.</text>
</comment>
<keyword evidence="5 11" id="KW-0863">Zinc-finger</keyword>
<dbReference type="FunFam" id="3.30.160.60:FF:000446">
    <property type="entry name" value="Zinc finger protein"/>
    <property type="match status" value="1"/>
</dbReference>
<evidence type="ECO:0000256" key="11">
    <source>
        <dbReference type="PROSITE-ProRule" id="PRU00042"/>
    </source>
</evidence>
<dbReference type="EMBL" id="JAFJMO010000006">
    <property type="protein sequence ID" value="KAJ8275394.1"/>
    <property type="molecule type" value="Genomic_DNA"/>
</dbReference>
<evidence type="ECO:0000313" key="16">
    <source>
        <dbReference type="Proteomes" id="UP001152803"/>
    </source>
</evidence>
<proteinExistence type="inferred from homology"/>
<dbReference type="PANTHER" id="PTHR24394">
    <property type="entry name" value="ZINC FINGER PROTEIN"/>
    <property type="match status" value="1"/>
</dbReference>
<feature type="domain" description="C2H2-type" evidence="14">
    <location>
        <begin position="652"/>
        <end position="679"/>
    </location>
</feature>
<evidence type="ECO:0000256" key="10">
    <source>
        <dbReference type="ARBA" id="ARBA00023242"/>
    </source>
</evidence>
<keyword evidence="8" id="KW-0238">DNA-binding</keyword>
<evidence type="ECO:0000256" key="7">
    <source>
        <dbReference type="ARBA" id="ARBA00023015"/>
    </source>
</evidence>
<dbReference type="InterPro" id="IPR011333">
    <property type="entry name" value="SKP1/BTB/POZ_sf"/>
</dbReference>
<dbReference type="PROSITE" id="PS00028">
    <property type="entry name" value="ZINC_FINGER_C2H2_1"/>
    <property type="match status" value="11"/>
</dbReference>
<dbReference type="FunFam" id="3.30.160.60:FF:000688">
    <property type="entry name" value="zinc finger protein 197 isoform X1"/>
    <property type="match status" value="1"/>
</dbReference>
<comment type="subcellular location">
    <subcellularLocation>
        <location evidence="1">Nucleus</location>
    </subcellularLocation>
</comment>
<dbReference type="GO" id="GO:0005634">
    <property type="term" value="C:nucleus"/>
    <property type="evidence" value="ECO:0007669"/>
    <property type="project" value="UniProtKB-SubCell"/>
</dbReference>
<evidence type="ECO:0000256" key="9">
    <source>
        <dbReference type="ARBA" id="ARBA00023163"/>
    </source>
</evidence>
<feature type="compositionally biased region" description="Low complexity" evidence="12">
    <location>
        <begin position="444"/>
        <end position="454"/>
    </location>
</feature>
<dbReference type="SUPFAM" id="SSF54695">
    <property type="entry name" value="POZ domain"/>
    <property type="match status" value="1"/>
</dbReference>
<evidence type="ECO:0000259" key="13">
    <source>
        <dbReference type="PROSITE" id="PS50097"/>
    </source>
</evidence>
<feature type="domain" description="C2H2-type" evidence="14">
    <location>
        <begin position="624"/>
        <end position="651"/>
    </location>
</feature>
<dbReference type="SUPFAM" id="SSF57667">
    <property type="entry name" value="beta-beta-alpha zinc fingers"/>
    <property type="match status" value="7"/>
</dbReference>
<feature type="domain" description="C2H2-type" evidence="14">
    <location>
        <begin position="202"/>
        <end position="230"/>
    </location>
</feature>
<evidence type="ECO:0000256" key="6">
    <source>
        <dbReference type="ARBA" id="ARBA00022833"/>
    </source>
</evidence>
<feature type="domain" description="C2H2-type" evidence="14">
    <location>
        <begin position="526"/>
        <end position="553"/>
    </location>
</feature>
<feature type="compositionally biased region" description="Gly residues" evidence="12">
    <location>
        <begin position="427"/>
        <end position="443"/>
    </location>
</feature>
<feature type="domain" description="C2H2-type" evidence="14">
    <location>
        <begin position="467"/>
        <end position="495"/>
    </location>
</feature>
<feature type="domain" description="C2H2-type" evidence="14">
    <location>
        <begin position="680"/>
        <end position="707"/>
    </location>
</feature>
<dbReference type="GO" id="GO:0008270">
    <property type="term" value="F:zinc ion binding"/>
    <property type="evidence" value="ECO:0007669"/>
    <property type="project" value="UniProtKB-KW"/>
</dbReference>
<accession>A0A9Q1DMY9</accession>
<dbReference type="Gene3D" id="3.30.160.60">
    <property type="entry name" value="Classic Zinc Finger"/>
    <property type="match status" value="12"/>
</dbReference>
<feature type="domain" description="C2H2-type" evidence="14">
    <location>
        <begin position="231"/>
        <end position="259"/>
    </location>
</feature>
<dbReference type="FunFam" id="3.30.160.60:FF:002343">
    <property type="entry name" value="Zinc finger protein 33A"/>
    <property type="match status" value="1"/>
</dbReference>
<keyword evidence="6" id="KW-0862">Zinc</keyword>
<dbReference type="PROSITE" id="PS50157">
    <property type="entry name" value="ZINC_FINGER_C2H2_2"/>
    <property type="match status" value="12"/>
</dbReference>
<keyword evidence="3" id="KW-0479">Metal-binding</keyword>
<feature type="domain" description="C2H2-type" evidence="14">
    <location>
        <begin position="708"/>
        <end position="735"/>
    </location>
</feature>
<dbReference type="InterPro" id="IPR036236">
    <property type="entry name" value="Znf_C2H2_sf"/>
</dbReference>
<comment type="similarity">
    <text evidence="2">Belongs to the krueppel C2H2-type zinc-finger protein family.</text>
</comment>
<evidence type="ECO:0000256" key="3">
    <source>
        <dbReference type="ARBA" id="ARBA00022723"/>
    </source>
</evidence>
<feature type="region of interest" description="Disordered" evidence="12">
    <location>
        <begin position="314"/>
        <end position="403"/>
    </location>
</feature>
<feature type="compositionally biased region" description="Basic and acidic residues" evidence="12">
    <location>
        <begin position="139"/>
        <end position="155"/>
    </location>
</feature>
<dbReference type="GO" id="GO:0003690">
    <property type="term" value="F:double-stranded DNA binding"/>
    <property type="evidence" value="ECO:0007669"/>
    <property type="project" value="UniProtKB-ARBA"/>
</dbReference>
<dbReference type="FunFam" id="3.30.160.60:FF:001370">
    <property type="entry name" value="Zinc finger protein"/>
    <property type="match status" value="1"/>
</dbReference>
<evidence type="ECO:0000256" key="8">
    <source>
        <dbReference type="ARBA" id="ARBA00023125"/>
    </source>
</evidence>
<reference evidence="15" key="1">
    <citation type="journal article" date="2023" name="Science">
        <title>Genome structures resolve the early diversification of teleost fishes.</title>
        <authorList>
            <person name="Parey E."/>
            <person name="Louis A."/>
            <person name="Montfort J."/>
            <person name="Bouchez O."/>
            <person name="Roques C."/>
            <person name="Iampietro C."/>
            <person name="Lluch J."/>
            <person name="Castinel A."/>
            <person name="Donnadieu C."/>
            <person name="Desvignes T."/>
            <person name="Floi Bucao C."/>
            <person name="Jouanno E."/>
            <person name="Wen M."/>
            <person name="Mejri S."/>
            <person name="Dirks R."/>
            <person name="Jansen H."/>
            <person name="Henkel C."/>
            <person name="Chen W.J."/>
            <person name="Zahm M."/>
            <person name="Cabau C."/>
            <person name="Klopp C."/>
            <person name="Thompson A.W."/>
            <person name="Robinson-Rechavi M."/>
            <person name="Braasch I."/>
            <person name="Lecointre G."/>
            <person name="Bobe J."/>
            <person name="Postlethwait J.H."/>
            <person name="Berthelot C."/>
            <person name="Roest Crollius H."/>
            <person name="Guiguen Y."/>
        </authorList>
    </citation>
    <scope>NUCLEOTIDE SEQUENCE</scope>
    <source>
        <strain evidence="15">Concon-B</strain>
    </source>
</reference>
<dbReference type="SMART" id="SM00355">
    <property type="entry name" value="ZnF_C2H2"/>
    <property type="match status" value="12"/>
</dbReference>
<feature type="region of interest" description="Disordered" evidence="12">
    <location>
        <begin position="423"/>
        <end position="463"/>
    </location>
</feature>
<sequence length="744" mass="82302">MTAVKITLQSKDAASNLLRSLHSQYLLGHLCDVTVQAGPEERRGSFRAHRAVLAASSGFFRKMLIGPEPLAAPRHAVLLQDVSSDDFAALVEFVYTARVEVTRAQLPRLQQAAAMLECRDLEQACQVTTVTTTDPAPPSERRALNLGPGKDETVESKGSITSPNHESWGKSAANQDTAEFRSLRLFQTHVRREHRARLVLRYACDLCPRVVATRQNLREHHAAVHTSERAHACSVCAKRFKRPKDVRDHARRVHGQKRPQRCPHCAKLLSSKAGLALHLRTHTGEKPYCCAACGLRPTTHTPAGTLAIRGPEFPAEEEEDGGSGRGGGDWHVTTDTGDDVRAQGEGTGSVVHDGNVTSDKGAEQDHCEEEEEGSREEEQQKGEEEEGGREEEQQEEESDIKDGICDINVEGAALKPAACMEGRGRGRGVGGVGRGMQGAGRGSEGQPVPEASGQREGGAGRGGGKPFRCETCGRGLGSAGAWREHRACVHSVERRFSCPVCGGSFKRQRDVHTHRARAHEGRATRPLCCVCGRLLSSSAALRLHMRTHTGERPYHCTLCSQTFSQHSQLTTHTSQTFSQHSQLTTHTRGHTGERPYICEVCGAGFGESGKLTTHRRTHTGQRMFQCDVCQKSFSSREYLKHHRVCHLGARPFQCERCGKSFGLRASYCQHRRVHSDTRPFFCELCGKSFTQQGALRRHRRIHTGERPFKCRACERTFTDMSTLRRHVAVHDKKAEWRTYVIDRG</sequence>
<dbReference type="PANTHER" id="PTHR24394:SF29">
    <property type="entry name" value="MYONEURIN"/>
    <property type="match status" value="1"/>
</dbReference>
<dbReference type="Proteomes" id="UP001152803">
    <property type="component" value="Unassembled WGS sequence"/>
</dbReference>
<feature type="domain" description="C2H2-type" evidence="14">
    <location>
        <begin position="554"/>
        <end position="595"/>
    </location>
</feature>
<gene>
    <name evidence="15" type="ORF">COCON_G00100190</name>
</gene>
<feature type="region of interest" description="Disordered" evidence="12">
    <location>
        <begin position="130"/>
        <end position="173"/>
    </location>
</feature>
<dbReference type="Pfam" id="PF00096">
    <property type="entry name" value="zf-C2H2"/>
    <property type="match status" value="3"/>
</dbReference>
<dbReference type="Gene3D" id="3.30.710.10">
    <property type="entry name" value="Potassium Channel Kv1.1, Chain A"/>
    <property type="match status" value="1"/>
</dbReference>
<dbReference type="Pfam" id="PF12874">
    <property type="entry name" value="zf-met"/>
    <property type="match status" value="1"/>
</dbReference>
<evidence type="ECO:0000256" key="5">
    <source>
        <dbReference type="ARBA" id="ARBA00022771"/>
    </source>
</evidence>
<dbReference type="AlphaFoldDB" id="A0A9Q1DMY9"/>
<evidence type="ECO:0000256" key="12">
    <source>
        <dbReference type="SAM" id="MobiDB-lite"/>
    </source>
</evidence>